<dbReference type="GO" id="GO:0046982">
    <property type="term" value="F:protein heterodimerization activity"/>
    <property type="evidence" value="ECO:0007669"/>
    <property type="project" value="InterPro"/>
</dbReference>
<keyword evidence="2" id="KW-0227">DNA damage</keyword>
<dbReference type="GO" id="GO:0003677">
    <property type="term" value="F:DNA binding"/>
    <property type="evidence" value="ECO:0007669"/>
    <property type="project" value="UniProtKB-KW"/>
</dbReference>
<name>A0A2S4UYN0_9BASI</name>
<dbReference type="EMBL" id="PKSL01000143">
    <property type="protein sequence ID" value="POW02372.1"/>
    <property type="molecule type" value="Genomic_DNA"/>
</dbReference>
<dbReference type="Proteomes" id="UP000239156">
    <property type="component" value="Unassembled WGS sequence"/>
</dbReference>
<dbReference type="InterPro" id="IPR029003">
    <property type="entry name" value="CENP-S/Mhf1"/>
</dbReference>
<reference evidence="6" key="1">
    <citation type="submission" date="2017-12" db="EMBL/GenBank/DDBJ databases">
        <title>Gene loss provides genomic basis for host adaptation in cereal stripe rust fungi.</title>
        <authorList>
            <person name="Xia C."/>
        </authorList>
    </citation>
    <scope>NUCLEOTIDE SEQUENCE [LARGE SCALE GENOMIC DNA]</scope>
    <source>
        <strain evidence="6">93-210</strain>
    </source>
</reference>
<comment type="similarity">
    <text evidence="1">Belongs to the TAF9 family. CENP-S/MHF1 subfamily.</text>
</comment>
<dbReference type="PANTHER" id="PTHR22980">
    <property type="entry name" value="CORTISTATIN"/>
    <property type="match status" value="1"/>
</dbReference>
<dbReference type="VEuPathDB" id="FungiDB:PSHT_00256"/>
<evidence type="ECO:0000313" key="7">
    <source>
        <dbReference type="Proteomes" id="UP000239156"/>
    </source>
</evidence>
<dbReference type="GO" id="GO:0031297">
    <property type="term" value="P:replication fork processing"/>
    <property type="evidence" value="ECO:0007669"/>
    <property type="project" value="TreeGrafter"/>
</dbReference>
<feature type="compositionally biased region" description="Polar residues" evidence="5">
    <location>
        <begin position="243"/>
        <end position="252"/>
    </location>
</feature>
<evidence type="ECO:0000256" key="3">
    <source>
        <dbReference type="ARBA" id="ARBA00023125"/>
    </source>
</evidence>
<keyword evidence="7" id="KW-1185">Reference proteome</keyword>
<dbReference type="GO" id="GO:0003682">
    <property type="term" value="F:chromatin binding"/>
    <property type="evidence" value="ECO:0007669"/>
    <property type="project" value="TreeGrafter"/>
</dbReference>
<feature type="region of interest" description="Disordered" evidence="5">
    <location>
        <begin position="1"/>
        <end position="40"/>
    </location>
</feature>
<feature type="region of interest" description="Disordered" evidence="5">
    <location>
        <begin position="224"/>
        <end position="252"/>
    </location>
</feature>
<dbReference type="PANTHER" id="PTHR22980:SF0">
    <property type="entry name" value="CENTROMERE PROTEIN S"/>
    <property type="match status" value="1"/>
</dbReference>
<evidence type="ECO:0000256" key="5">
    <source>
        <dbReference type="SAM" id="MobiDB-lite"/>
    </source>
</evidence>
<evidence type="ECO:0000256" key="1">
    <source>
        <dbReference type="ARBA" id="ARBA00006612"/>
    </source>
</evidence>
<gene>
    <name evidence="6" type="ORF">PSTT_11840</name>
</gene>
<comment type="caution">
    <text evidence="6">The sequence shown here is derived from an EMBL/GenBank/DDBJ whole genome shotgun (WGS) entry which is preliminary data.</text>
</comment>
<dbReference type="Gene3D" id="1.10.20.10">
    <property type="entry name" value="Histone, subunit A"/>
    <property type="match status" value="1"/>
</dbReference>
<keyword evidence="4" id="KW-0234">DNA repair</keyword>
<evidence type="ECO:0000256" key="2">
    <source>
        <dbReference type="ARBA" id="ARBA00022763"/>
    </source>
</evidence>
<feature type="compositionally biased region" description="Basic residues" evidence="5">
    <location>
        <begin position="226"/>
        <end position="235"/>
    </location>
</feature>
<dbReference type="GO" id="GO:0006281">
    <property type="term" value="P:DNA repair"/>
    <property type="evidence" value="ECO:0007669"/>
    <property type="project" value="UniProtKB-KW"/>
</dbReference>
<evidence type="ECO:0000313" key="6">
    <source>
        <dbReference type="EMBL" id="POW02372.1"/>
    </source>
</evidence>
<dbReference type="GO" id="GO:0000712">
    <property type="term" value="P:resolution of meiotic recombination intermediates"/>
    <property type="evidence" value="ECO:0007669"/>
    <property type="project" value="TreeGrafter"/>
</dbReference>
<protein>
    <submittedName>
        <fullName evidence="6">Uncharacterized protein</fullName>
    </submittedName>
</protein>
<dbReference type="CDD" id="cd22919">
    <property type="entry name" value="HFD_CENP-S"/>
    <property type="match status" value="1"/>
</dbReference>
<feature type="non-terminal residue" evidence="6">
    <location>
        <position position="252"/>
    </location>
</feature>
<feature type="compositionally biased region" description="Acidic residues" evidence="5">
    <location>
        <begin position="20"/>
        <end position="29"/>
    </location>
</feature>
<dbReference type="GO" id="GO:0071821">
    <property type="term" value="C:FANCM-MHF complex"/>
    <property type="evidence" value="ECO:0007669"/>
    <property type="project" value="InterPro"/>
</dbReference>
<dbReference type="Pfam" id="PF15630">
    <property type="entry name" value="CENP-S"/>
    <property type="match status" value="1"/>
</dbReference>
<evidence type="ECO:0000256" key="4">
    <source>
        <dbReference type="ARBA" id="ARBA00023204"/>
    </source>
</evidence>
<organism evidence="6 7">
    <name type="scientific">Puccinia striiformis</name>
    <dbReference type="NCBI Taxonomy" id="27350"/>
    <lineage>
        <taxon>Eukaryota</taxon>
        <taxon>Fungi</taxon>
        <taxon>Dikarya</taxon>
        <taxon>Basidiomycota</taxon>
        <taxon>Pucciniomycotina</taxon>
        <taxon>Pucciniomycetes</taxon>
        <taxon>Pucciniales</taxon>
        <taxon>Pucciniaceae</taxon>
        <taxon>Puccinia</taxon>
    </lineage>
</organism>
<dbReference type="AlphaFoldDB" id="A0A2S4UYN0"/>
<accession>A0A2S4UYN0</accession>
<keyword evidence="3" id="KW-0238">DNA-binding</keyword>
<dbReference type="VEuPathDB" id="FungiDB:PSTT_11840"/>
<dbReference type="InterPro" id="IPR009072">
    <property type="entry name" value="Histone-fold"/>
</dbReference>
<proteinExistence type="inferred from homology"/>
<sequence length="252" mass="27728">MVRARIVSTSEGKKRKQPEADDSVDEDMGQIERVKDDGDEQALTTGIDEKLSGTCPHPSPRDGSRGIWSNLELIDTTSSDIPFYLDPMGCARRYTVAQIAQEEEIELGRSMSEPFVASLTELASDSIRYFPTHLTSFPFMSLLITHLHSVRVLPKTQINTFAIEHLALELKAFAAHAGRCTIREEDVKLVCRKSTVLQELLEEEAQRCNTASSTLMAAGTKNAGIKPKKLSKPKPVRVGGLAGTSTSRNLID</sequence>